<accession>A0A0K2T5L7</accession>
<proteinExistence type="predicted"/>
<evidence type="ECO:0000313" key="1">
    <source>
        <dbReference type="EMBL" id="CDW20756.1"/>
    </source>
</evidence>
<protein>
    <submittedName>
        <fullName evidence="1">Uncharacterized protein</fullName>
    </submittedName>
</protein>
<dbReference type="AlphaFoldDB" id="A0A0K2T5L7"/>
<reference evidence="1" key="1">
    <citation type="submission" date="2014-05" db="EMBL/GenBank/DDBJ databases">
        <authorList>
            <person name="Chronopoulou M."/>
        </authorList>
    </citation>
    <scope>NUCLEOTIDE SEQUENCE</scope>
    <source>
        <tissue evidence="1">Whole organism</tissue>
    </source>
</reference>
<sequence length="22" mass="2568">MLSFSLAHKFLPMTLYKANEIL</sequence>
<dbReference type="EMBL" id="HACA01003395">
    <property type="protein sequence ID" value="CDW20756.1"/>
    <property type="molecule type" value="Transcribed_RNA"/>
</dbReference>
<organism evidence="1">
    <name type="scientific">Lepeophtheirus salmonis</name>
    <name type="common">Salmon louse</name>
    <name type="synonym">Caligus salmonis</name>
    <dbReference type="NCBI Taxonomy" id="72036"/>
    <lineage>
        <taxon>Eukaryota</taxon>
        <taxon>Metazoa</taxon>
        <taxon>Ecdysozoa</taxon>
        <taxon>Arthropoda</taxon>
        <taxon>Crustacea</taxon>
        <taxon>Multicrustacea</taxon>
        <taxon>Hexanauplia</taxon>
        <taxon>Copepoda</taxon>
        <taxon>Siphonostomatoida</taxon>
        <taxon>Caligidae</taxon>
        <taxon>Lepeophtheirus</taxon>
    </lineage>
</organism>
<name>A0A0K2T5L7_LEPSM</name>